<comment type="caution">
    <text evidence="3">The sequence shown here is derived from an EMBL/GenBank/DDBJ whole genome shotgun (WGS) entry which is preliminary data.</text>
</comment>
<dbReference type="OrthoDB" id="76215at2759"/>
<dbReference type="AlphaFoldDB" id="A0A2P5EUZ1"/>
<feature type="non-terminal residue" evidence="3">
    <location>
        <position position="1"/>
    </location>
</feature>
<protein>
    <submittedName>
        <fullName evidence="3">Myb/SANT-like domain containing protein</fullName>
    </submittedName>
</protein>
<dbReference type="Pfam" id="PF12776">
    <property type="entry name" value="Myb_DNA-bind_3"/>
    <property type="match status" value="1"/>
</dbReference>
<dbReference type="InterPro" id="IPR045026">
    <property type="entry name" value="LIMYB"/>
</dbReference>
<dbReference type="STRING" id="63057.A0A2P5EUZ1"/>
<feature type="compositionally biased region" description="Polar residues" evidence="1">
    <location>
        <begin position="179"/>
        <end position="204"/>
    </location>
</feature>
<feature type="compositionally biased region" description="Polar residues" evidence="1">
    <location>
        <begin position="224"/>
        <end position="235"/>
    </location>
</feature>
<organism evidence="3 4">
    <name type="scientific">Trema orientale</name>
    <name type="common">Charcoal tree</name>
    <name type="synonym">Celtis orientalis</name>
    <dbReference type="NCBI Taxonomy" id="63057"/>
    <lineage>
        <taxon>Eukaryota</taxon>
        <taxon>Viridiplantae</taxon>
        <taxon>Streptophyta</taxon>
        <taxon>Embryophyta</taxon>
        <taxon>Tracheophyta</taxon>
        <taxon>Spermatophyta</taxon>
        <taxon>Magnoliopsida</taxon>
        <taxon>eudicotyledons</taxon>
        <taxon>Gunneridae</taxon>
        <taxon>Pentapetalae</taxon>
        <taxon>rosids</taxon>
        <taxon>fabids</taxon>
        <taxon>Rosales</taxon>
        <taxon>Cannabaceae</taxon>
        <taxon>Trema</taxon>
    </lineage>
</organism>
<keyword evidence="4" id="KW-1185">Reference proteome</keyword>
<proteinExistence type="predicted"/>
<evidence type="ECO:0000313" key="3">
    <source>
        <dbReference type="EMBL" id="PON89364.1"/>
    </source>
</evidence>
<dbReference type="InterPro" id="IPR024752">
    <property type="entry name" value="Myb/SANT-like_dom"/>
</dbReference>
<dbReference type="PANTHER" id="PTHR47584">
    <property type="match status" value="1"/>
</dbReference>
<dbReference type="EMBL" id="JXTC01000095">
    <property type="protein sequence ID" value="PON89364.1"/>
    <property type="molecule type" value="Genomic_DNA"/>
</dbReference>
<sequence length="334" mass="37810">ISVRLKSQNQAISAKCGFCNGSLLNEEVLGFFQMASRVTRCKREPSQQQEQQSRARWTTFLTKILADLMVEQVYKGNRQNNSFGKKAWQYMCDDFYRKTGLKWDKEQLKNRYAVLRRQYTTVKSLLDRGDFTLDESTGTIVASEKAWTEYIREHPDAEPLKTGGCPIYRKLCTIFSESETNGTHDQPAQQGGGTTPSNFCQTKPLSPHEESESESEEADDVVHNQDTGQPATPCTTGVRKRGRKGIDDAIADAILEMAAASKMRTSAIQRCNARYNITKCIKELDEMVGVDEKLYFAALELFNKPIARETFLSLKGDKRLTWLRSRVPGVSYVP</sequence>
<evidence type="ECO:0000259" key="2">
    <source>
        <dbReference type="Pfam" id="PF12776"/>
    </source>
</evidence>
<accession>A0A2P5EUZ1</accession>
<evidence type="ECO:0000313" key="4">
    <source>
        <dbReference type="Proteomes" id="UP000237000"/>
    </source>
</evidence>
<gene>
    <name evidence="3" type="ORF">TorRG33x02_149070</name>
</gene>
<feature type="region of interest" description="Disordered" evidence="1">
    <location>
        <begin position="179"/>
        <end position="241"/>
    </location>
</feature>
<dbReference type="PANTHER" id="PTHR47584:SF9">
    <property type="entry name" value="L10-INTERACTING MYB DOMAIN-CONTAINING PROTEIN-LIKE"/>
    <property type="match status" value="1"/>
</dbReference>
<feature type="domain" description="Myb/SANT-like" evidence="2">
    <location>
        <begin position="56"/>
        <end position="150"/>
    </location>
</feature>
<evidence type="ECO:0000256" key="1">
    <source>
        <dbReference type="SAM" id="MobiDB-lite"/>
    </source>
</evidence>
<dbReference type="InParanoid" id="A0A2P5EUZ1"/>
<name>A0A2P5EUZ1_TREOI</name>
<dbReference type="Proteomes" id="UP000237000">
    <property type="component" value="Unassembled WGS sequence"/>
</dbReference>
<reference evidence="4" key="1">
    <citation type="submission" date="2016-06" db="EMBL/GenBank/DDBJ databases">
        <title>Parallel loss of symbiosis genes in relatives of nitrogen-fixing non-legume Parasponia.</title>
        <authorList>
            <person name="Van Velzen R."/>
            <person name="Holmer R."/>
            <person name="Bu F."/>
            <person name="Rutten L."/>
            <person name="Van Zeijl A."/>
            <person name="Liu W."/>
            <person name="Santuari L."/>
            <person name="Cao Q."/>
            <person name="Sharma T."/>
            <person name="Shen D."/>
            <person name="Roswanjaya Y."/>
            <person name="Wardhani T."/>
            <person name="Kalhor M.S."/>
            <person name="Jansen J."/>
            <person name="Van den Hoogen J."/>
            <person name="Gungor B."/>
            <person name="Hartog M."/>
            <person name="Hontelez J."/>
            <person name="Verver J."/>
            <person name="Yang W.-C."/>
            <person name="Schijlen E."/>
            <person name="Repin R."/>
            <person name="Schilthuizen M."/>
            <person name="Schranz E."/>
            <person name="Heidstra R."/>
            <person name="Miyata K."/>
            <person name="Fedorova E."/>
            <person name="Kohlen W."/>
            <person name="Bisseling T."/>
            <person name="Smit S."/>
            <person name="Geurts R."/>
        </authorList>
    </citation>
    <scope>NUCLEOTIDE SEQUENCE [LARGE SCALE GENOMIC DNA]</scope>
    <source>
        <strain evidence="4">cv. RG33-2</strain>
    </source>
</reference>